<evidence type="ECO:0000313" key="2">
    <source>
        <dbReference type="Proteomes" id="UP000501747"/>
    </source>
</evidence>
<sequence>MKSRLKELINKKVIKSSSGGGAGSILVIELENSSYFFIWCAWRIECEDVVIVTSFDTIEPTEFTNSLNGYIGEKVPLLVGNRVLDITLTPQYDLRISFENNYVLHVFCDIGFSREDYNINWELNIPHENISIEINNHFEEQHGQYN</sequence>
<dbReference type="RefSeq" id="WP_166034640.1">
    <property type="nucleotide sequence ID" value="NZ_CP049887.1"/>
</dbReference>
<dbReference type="AlphaFoldDB" id="A0A6G8AU32"/>
<gene>
    <name evidence="1" type="ORF">G7082_08290</name>
</gene>
<keyword evidence="2" id="KW-1185">Reference proteome</keyword>
<name>A0A6G8AU32_9ENTE</name>
<accession>A0A6G8AU32</accession>
<reference evidence="1 2" key="1">
    <citation type="submission" date="2020-03" db="EMBL/GenBank/DDBJ databases">
        <title>Vagococcus sp. nov., isolated from beetles.</title>
        <authorList>
            <person name="Hyun D.-W."/>
            <person name="Bae J.-W."/>
        </authorList>
    </citation>
    <scope>NUCLEOTIDE SEQUENCE [LARGE SCALE GENOMIC DNA]</scope>
    <source>
        <strain evidence="1 2">HDW17B</strain>
    </source>
</reference>
<dbReference type="EMBL" id="CP049887">
    <property type="protein sequence ID" value="QIL48497.1"/>
    <property type="molecule type" value="Genomic_DNA"/>
</dbReference>
<protein>
    <submittedName>
        <fullName evidence="1">Uncharacterized protein</fullName>
    </submittedName>
</protein>
<proteinExistence type="predicted"/>
<dbReference type="KEGG" id="vhy:G7082_08290"/>
<organism evidence="1 2">
    <name type="scientific">Vagococcus hydrophili</name>
    <dbReference type="NCBI Taxonomy" id="2714947"/>
    <lineage>
        <taxon>Bacteria</taxon>
        <taxon>Bacillati</taxon>
        <taxon>Bacillota</taxon>
        <taxon>Bacilli</taxon>
        <taxon>Lactobacillales</taxon>
        <taxon>Enterococcaceae</taxon>
        <taxon>Vagococcus</taxon>
    </lineage>
</organism>
<dbReference type="Proteomes" id="UP000501747">
    <property type="component" value="Chromosome"/>
</dbReference>
<evidence type="ECO:0000313" key="1">
    <source>
        <dbReference type="EMBL" id="QIL48497.1"/>
    </source>
</evidence>